<accession>A0AC61RDL8</accession>
<sequence length="725" mass="84700">MKLLIEEYPYKVEDVKDVLDGLFTLQDIEGNISVCYVGYYYNPSEKVRDVVFVLPKVLINEKGQVFGKYEPRDLIHLDEATLEPHEAKFIYEFAVWIHRAIVVFNESHQNNEIILREQIESEGHGAKKKANTWLDVILSLIRFAKENQSFFTYVLKNIHSGYNKINWTRTISTTTAVVQSESPVYINPVNKKRQINFDEELIVIFFSILHYVDDRFGFKAEIPFGFKLIKGGQFERYINGYGMLRLRQIKYKYFSDVAIRLWELCYAFFDKAYQIKTSVTNREYLLVKNFHIVFEAMIEELIGDNDVPAGLKEQTDGKLVDHFYTYEGLLINREQQNDVYYIGDSKYYKIGSNPGPESVYKQYTYARNVIQWNLNLFLNPQNMGEEKDRYRTIQLRDDRTEGYNIIPNFFISANIDPETLSYDNHTERHPHQPNICRQFENRLYDRDTLLVSHYDVNFLFVLALYARANVGAKAAWKETIRKKFREEIQQMLSERFSFYAITAHPDIDAETYFKENFQTILGKTYSPFLNKEVFSLALDKDPKYNKENEILLANLAKDFYVVECPLGTEPTVRLAQKKQEVGYVNSPSAKNDTFLFGIVTKHKKDKDGRNTIRKEYMAFANHEATDYVMRNMPSGDIAKVKYFVPMFDGGIAGFYEVTGISFGMRQKETKDANGNVVVVPMPCLNIKLGKYESLGEHTVNIPNFTHWNGQIHTKREVIELYQKNI</sequence>
<evidence type="ECO:0000313" key="2">
    <source>
        <dbReference type="Proteomes" id="UP000306319"/>
    </source>
</evidence>
<evidence type="ECO:0000313" key="1">
    <source>
        <dbReference type="EMBL" id="TGY77650.1"/>
    </source>
</evidence>
<gene>
    <name evidence="1" type="ORF">E5331_13820</name>
</gene>
<protein>
    <submittedName>
        <fullName evidence="1">LlaJI family restriction endonuclease</fullName>
    </submittedName>
</protein>
<keyword evidence="1" id="KW-0378">Hydrolase</keyword>
<proteinExistence type="predicted"/>
<comment type="caution">
    <text evidence="1">The sequence shown here is derived from an EMBL/GenBank/DDBJ whole genome shotgun (WGS) entry which is preliminary data.</text>
</comment>
<dbReference type="EMBL" id="SRYB01000022">
    <property type="protein sequence ID" value="TGY77650.1"/>
    <property type="molecule type" value="Genomic_DNA"/>
</dbReference>
<keyword evidence="1" id="KW-0540">Nuclease</keyword>
<dbReference type="Proteomes" id="UP000306319">
    <property type="component" value="Unassembled WGS sequence"/>
</dbReference>
<keyword evidence="1" id="KW-0255">Endonuclease</keyword>
<name>A0AC61RDL8_9BACT</name>
<reference evidence="1" key="1">
    <citation type="submission" date="2019-04" db="EMBL/GenBank/DDBJ databases">
        <title>Microbes associate with the intestines of laboratory mice.</title>
        <authorList>
            <person name="Navarre W."/>
            <person name="Wong E."/>
            <person name="Huang K."/>
            <person name="Tropini C."/>
            <person name="Ng K."/>
            <person name="Yu B."/>
        </authorList>
    </citation>
    <scope>NUCLEOTIDE SEQUENCE</scope>
    <source>
        <strain evidence="1">NM04_E33</strain>
    </source>
</reference>
<keyword evidence="2" id="KW-1185">Reference proteome</keyword>
<organism evidence="1 2">
    <name type="scientific">Lepagella muris</name>
    <dbReference type="NCBI Taxonomy" id="3032870"/>
    <lineage>
        <taxon>Bacteria</taxon>
        <taxon>Pseudomonadati</taxon>
        <taxon>Bacteroidota</taxon>
        <taxon>Bacteroidia</taxon>
        <taxon>Bacteroidales</taxon>
        <taxon>Muribaculaceae</taxon>
        <taxon>Lepagella</taxon>
    </lineage>
</organism>